<feature type="domain" description="ABC transmembrane type-1" evidence="8">
    <location>
        <begin position="80"/>
        <end position="280"/>
    </location>
</feature>
<dbReference type="RefSeq" id="WP_188695955.1">
    <property type="nucleotide sequence ID" value="NZ_BMIR01000016.1"/>
</dbReference>
<proteinExistence type="inferred from homology"/>
<keyword evidence="3" id="KW-1003">Cell membrane</keyword>
<comment type="similarity">
    <text evidence="7">Belongs to the binding-protein-dependent transport system permease family.</text>
</comment>
<dbReference type="Pfam" id="PF00528">
    <property type="entry name" value="BPD_transp_1"/>
    <property type="match status" value="1"/>
</dbReference>
<dbReference type="InterPro" id="IPR035906">
    <property type="entry name" value="MetI-like_sf"/>
</dbReference>
<keyword evidence="2 7" id="KW-0813">Transport</keyword>
<dbReference type="PANTHER" id="PTHR43744">
    <property type="entry name" value="ABC TRANSPORTER PERMEASE PROTEIN MG189-RELATED-RELATED"/>
    <property type="match status" value="1"/>
</dbReference>
<keyword evidence="5 7" id="KW-1133">Transmembrane helix</keyword>
<evidence type="ECO:0000256" key="7">
    <source>
        <dbReference type="RuleBase" id="RU363032"/>
    </source>
</evidence>
<feature type="transmembrane region" description="Helical" evidence="7">
    <location>
        <begin position="116"/>
        <end position="135"/>
    </location>
</feature>
<evidence type="ECO:0000256" key="2">
    <source>
        <dbReference type="ARBA" id="ARBA00022448"/>
    </source>
</evidence>
<evidence type="ECO:0000256" key="1">
    <source>
        <dbReference type="ARBA" id="ARBA00004651"/>
    </source>
</evidence>
<feature type="transmembrane region" description="Helical" evidence="7">
    <location>
        <begin position="21"/>
        <end position="40"/>
    </location>
</feature>
<evidence type="ECO:0000259" key="8">
    <source>
        <dbReference type="PROSITE" id="PS50928"/>
    </source>
</evidence>
<dbReference type="SUPFAM" id="SSF161098">
    <property type="entry name" value="MetI-like"/>
    <property type="match status" value="1"/>
</dbReference>
<sequence length="297" mass="33686">MVKKRSIHQGPADITFNITNTIIMLTLIIVTIYPLIYVAFASVSDPAPLLQHRGILWKPFGWTWDAYKRVFANPMIVIGYGNTIFYVVVGTALNMILTILGAYALSRRKVMWSRPIMLGIVFTMFFSGGLVPRYLLVHDLGLLDTRWSLILPSAISAFNLIIMRTSFQGIPLSLEESARIDGANDFTILFRIVLPLSLPVIAVMTLFYAVYHWNSYFDALIFIRDRDLYPLQLVLREILVQNDTNNFTNGALGGDQYRIGETVKYAIIMVATLPILFLYPFLQKYFVKGVLIGSVKE</sequence>
<organism evidence="9 10">
    <name type="scientific">Pullulanibacillus camelliae</name>
    <dbReference type="NCBI Taxonomy" id="1707096"/>
    <lineage>
        <taxon>Bacteria</taxon>
        <taxon>Bacillati</taxon>
        <taxon>Bacillota</taxon>
        <taxon>Bacilli</taxon>
        <taxon>Bacillales</taxon>
        <taxon>Sporolactobacillaceae</taxon>
        <taxon>Pullulanibacillus</taxon>
    </lineage>
</organism>
<dbReference type="InterPro" id="IPR000515">
    <property type="entry name" value="MetI-like"/>
</dbReference>
<dbReference type="Proteomes" id="UP000628775">
    <property type="component" value="Unassembled WGS sequence"/>
</dbReference>
<keyword evidence="4 7" id="KW-0812">Transmembrane</keyword>
<dbReference type="EMBL" id="BMIR01000016">
    <property type="protein sequence ID" value="GGE49166.1"/>
    <property type="molecule type" value="Genomic_DNA"/>
</dbReference>
<feature type="transmembrane region" description="Helical" evidence="7">
    <location>
        <begin position="147"/>
        <end position="167"/>
    </location>
</feature>
<keyword evidence="10" id="KW-1185">Reference proteome</keyword>
<dbReference type="GO" id="GO:0055085">
    <property type="term" value="P:transmembrane transport"/>
    <property type="evidence" value="ECO:0007669"/>
    <property type="project" value="InterPro"/>
</dbReference>
<dbReference type="Gene3D" id="1.10.3720.10">
    <property type="entry name" value="MetI-like"/>
    <property type="match status" value="1"/>
</dbReference>
<protein>
    <submittedName>
        <fullName evidence="9">Sugar ABC transporter permease</fullName>
    </submittedName>
</protein>
<dbReference type="AlphaFoldDB" id="A0A8J2YKG0"/>
<dbReference type="PROSITE" id="PS50928">
    <property type="entry name" value="ABC_TM1"/>
    <property type="match status" value="1"/>
</dbReference>
<evidence type="ECO:0000313" key="10">
    <source>
        <dbReference type="Proteomes" id="UP000628775"/>
    </source>
</evidence>
<feature type="transmembrane region" description="Helical" evidence="7">
    <location>
        <begin position="188"/>
        <end position="211"/>
    </location>
</feature>
<feature type="transmembrane region" description="Helical" evidence="7">
    <location>
        <begin position="265"/>
        <end position="282"/>
    </location>
</feature>
<dbReference type="PANTHER" id="PTHR43744:SF9">
    <property type="entry name" value="POLYGALACTURONAN_RHAMNOGALACTURONAN TRANSPORT SYSTEM PERMEASE PROTEIN YTCP"/>
    <property type="match status" value="1"/>
</dbReference>
<evidence type="ECO:0000256" key="3">
    <source>
        <dbReference type="ARBA" id="ARBA00022475"/>
    </source>
</evidence>
<accession>A0A8J2YKG0</accession>
<gene>
    <name evidence="9" type="ORF">GCM10011391_29990</name>
</gene>
<evidence type="ECO:0000256" key="6">
    <source>
        <dbReference type="ARBA" id="ARBA00023136"/>
    </source>
</evidence>
<dbReference type="CDD" id="cd06261">
    <property type="entry name" value="TM_PBP2"/>
    <property type="match status" value="1"/>
</dbReference>
<reference evidence="9" key="2">
    <citation type="submission" date="2020-09" db="EMBL/GenBank/DDBJ databases">
        <authorList>
            <person name="Sun Q."/>
            <person name="Zhou Y."/>
        </authorList>
    </citation>
    <scope>NUCLEOTIDE SEQUENCE</scope>
    <source>
        <strain evidence="9">CGMCC 1.15371</strain>
    </source>
</reference>
<keyword evidence="6 7" id="KW-0472">Membrane</keyword>
<reference evidence="9" key="1">
    <citation type="journal article" date="2014" name="Int. J. Syst. Evol. Microbiol.">
        <title>Complete genome sequence of Corynebacterium casei LMG S-19264T (=DSM 44701T), isolated from a smear-ripened cheese.</title>
        <authorList>
            <consortium name="US DOE Joint Genome Institute (JGI-PGF)"/>
            <person name="Walter F."/>
            <person name="Albersmeier A."/>
            <person name="Kalinowski J."/>
            <person name="Ruckert C."/>
        </authorList>
    </citation>
    <scope>NUCLEOTIDE SEQUENCE</scope>
    <source>
        <strain evidence="9">CGMCC 1.15371</strain>
    </source>
</reference>
<comment type="caution">
    <text evidence="9">The sequence shown here is derived from an EMBL/GenBank/DDBJ whole genome shotgun (WGS) entry which is preliminary data.</text>
</comment>
<feature type="transmembrane region" description="Helical" evidence="7">
    <location>
        <begin position="84"/>
        <end position="104"/>
    </location>
</feature>
<name>A0A8J2YKG0_9BACL</name>
<evidence type="ECO:0000313" key="9">
    <source>
        <dbReference type="EMBL" id="GGE49166.1"/>
    </source>
</evidence>
<evidence type="ECO:0000256" key="5">
    <source>
        <dbReference type="ARBA" id="ARBA00022989"/>
    </source>
</evidence>
<evidence type="ECO:0000256" key="4">
    <source>
        <dbReference type="ARBA" id="ARBA00022692"/>
    </source>
</evidence>
<dbReference type="GO" id="GO:0005886">
    <property type="term" value="C:plasma membrane"/>
    <property type="evidence" value="ECO:0007669"/>
    <property type="project" value="UniProtKB-SubCell"/>
</dbReference>
<comment type="subcellular location">
    <subcellularLocation>
        <location evidence="1 7">Cell membrane</location>
        <topology evidence="1 7">Multi-pass membrane protein</topology>
    </subcellularLocation>
</comment>